<dbReference type="SMART" id="SM00460">
    <property type="entry name" value="TGc"/>
    <property type="match status" value="1"/>
</dbReference>
<dbReference type="Pfam" id="PF01841">
    <property type="entry name" value="Transglut_core"/>
    <property type="match status" value="1"/>
</dbReference>
<proteinExistence type="predicted"/>
<accession>A0A4Z0GM74</accession>
<dbReference type="Gene3D" id="3.10.620.30">
    <property type="match status" value="1"/>
</dbReference>
<sequence>MLHRIIYSSKGWTNGNFARYMDYSVMSNNSINRQADKLKRKSTSATAQAVSSWINSHLKYGHPRGGGGAIRAFQQRRGVCTDQSYLTVAMLSHLKVKVRLVSSRPLSHGLMNHVWTEVWIPSKHQWRVYDSTCGLYDYSKKDYMVYLDWLIEPNTDHKHQHIIALWN</sequence>
<evidence type="ECO:0000313" key="2">
    <source>
        <dbReference type="EMBL" id="TGA96928.1"/>
    </source>
</evidence>
<dbReference type="Proteomes" id="UP000298347">
    <property type="component" value="Unassembled WGS sequence"/>
</dbReference>
<dbReference type="PANTHER" id="PTHR33490:SF3">
    <property type="entry name" value="CONSERVED INTEGRAL MEMBRANE PROTEIN"/>
    <property type="match status" value="1"/>
</dbReference>
<evidence type="ECO:0000313" key="3">
    <source>
        <dbReference type="Proteomes" id="UP000298347"/>
    </source>
</evidence>
<feature type="domain" description="Transglutaminase-like" evidence="1">
    <location>
        <begin position="72"/>
        <end position="133"/>
    </location>
</feature>
<dbReference type="OrthoDB" id="1817605at2"/>
<dbReference type="InterPro" id="IPR002931">
    <property type="entry name" value="Transglutaminase-like"/>
</dbReference>
<dbReference type="SUPFAM" id="SSF54001">
    <property type="entry name" value="Cysteine proteinases"/>
    <property type="match status" value="1"/>
</dbReference>
<keyword evidence="3" id="KW-1185">Reference proteome</keyword>
<gene>
    <name evidence="2" type="ORF">E4665_13795</name>
</gene>
<comment type="caution">
    <text evidence="2">The sequence shown here is derived from an EMBL/GenBank/DDBJ whole genome shotgun (WGS) entry which is preliminary data.</text>
</comment>
<dbReference type="EMBL" id="SRJD01000018">
    <property type="protein sequence ID" value="TGA96928.1"/>
    <property type="molecule type" value="Genomic_DNA"/>
</dbReference>
<dbReference type="PANTHER" id="PTHR33490">
    <property type="entry name" value="BLR5614 PROTEIN-RELATED"/>
    <property type="match status" value="1"/>
</dbReference>
<protein>
    <submittedName>
        <fullName evidence="2">Transglutaminase family protein</fullName>
    </submittedName>
</protein>
<dbReference type="InterPro" id="IPR038765">
    <property type="entry name" value="Papain-like_cys_pep_sf"/>
</dbReference>
<evidence type="ECO:0000259" key="1">
    <source>
        <dbReference type="SMART" id="SM00460"/>
    </source>
</evidence>
<dbReference type="AlphaFoldDB" id="A0A4Z0GM74"/>
<organism evidence="2 3">
    <name type="scientific">Sporolactobacillus shoreae</name>
    <dbReference type="NCBI Taxonomy" id="1465501"/>
    <lineage>
        <taxon>Bacteria</taxon>
        <taxon>Bacillati</taxon>
        <taxon>Bacillota</taxon>
        <taxon>Bacilli</taxon>
        <taxon>Bacillales</taxon>
        <taxon>Sporolactobacillaceae</taxon>
        <taxon>Sporolactobacillus</taxon>
    </lineage>
</organism>
<reference evidence="2 3" key="1">
    <citation type="journal article" date="2015" name="Int. J. Syst. Evol. Microbiol.">
        <title>Sporolactobacillus shoreae sp. nov. and Sporolactobacillus spathodeae sp. nov., two spore-forming lactic acid bacteria isolated from tree barks in Thailand.</title>
        <authorList>
            <person name="Thamacharoensuk T."/>
            <person name="Kitahara M."/>
            <person name="Ohkuma M."/>
            <person name="Thongchul N."/>
            <person name="Tanasupawat S."/>
        </authorList>
    </citation>
    <scope>NUCLEOTIDE SEQUENCE [LARGE SCALE GENOMIC DNA]</scope>
    <source>
        <strain evidence="2 3">BK92</strain>
    </source>
</reference>
<name>A0A4Z0GM74_9BACL</name>